<feature type="transmembrane region" description="Helical" evidence="5">
    <location>
        <begin position="356"/>
        <end position="376"/>
    </location>
</feature>
<dbReference type="EMBL" id="JAUCMV010000005">
    <property type="protein sequence ID" value="KAK0394933.1"/>
    <property type="molecule type" value="Genomic_DNA"/>
</dbReference>
<dbReference type="PANTHER" id="PTHR43243:SF20">
    <property type="entry name" value="CATIONIC AMINO ACID TRANSPORTER 3"/>
    <property type="match status" value="1"/>
</dbReference>
<keyword evidence="4 5" id="KW-0472">Membrane</keyword>
<reference evidence="6" key="1">
    <citation type="submission" date="2023-06" db="EMBL/GenBank/DDBJ databases">
        <title>Genomic analysis of the entomopathogenic nematode Steinernema hermaphroditum.</title>
        <authorList>
            <person name="Schwarz E.M."/>
            <person name="Heppert J.K."/>
            <person name="Baniya A."/>
            <person name="Schwartz H.T."/>
            <person name="Tan C.-H."/>
            <person name="Antoshechkin I."/>
            <person name="Sternberg P.W."/>
            <person name="Goodrich-Blair H."/>
            <person name="Dillman A.R."/>
        </authorList>
    </citation>
    <scope>NUCLEOTIDE SEQUENCE</scope>
    <source>
        <strain evidence="6">PS9179</strain>
        <tissue evidence="6">Whole animal</tissue>
    </source>
</reference>
<feature type="transmembrane region" description="Helical" evidence="5">
    <location>
        <begin position="29"/>
        <end position="48"/>
    </location>
</feature>
<evidence type="ECO:0000256" key="4">
    <source>
        <dbReference type="ARBA" id="ARBA00023136"/>
    </source>
</evidence>
<protein>
    <recommendedName>
        <fullName evidence="8">Amino acid permease/ SLC12A domain-containing protein</fullName>
    </recommendedName>
</protein>
<proteinExistence type="predicted"/>
<feature type="transmembrane region" description="Helical" evidence="5">
    <location>
        <begin position="102"/>
        <end position="122"/>
    </location>
</feature>
<evidence type="ECO:0000313" key="6">
    <source>
        <dbReference type="EMBL" id="KAK0394933.1"/>
    </source>
</evidence>
<organism evidence="6 7">
    <name type="scientific">Steinernema hermaphroditum</name>
    <dbReference type="NCBI Taxonomy" id="289476"/>
    <lineage>
        <taxon>Eukaryota</taxon>
        <taxon>Metazoa</taxon>
        <taxon>Ecdysozoa</taxon>
        <taxon>Nematoda</taxon>
        <taxon>Chromadorea</taxon>
        <taxon>Rhabditida</taxon>
        <taxon>Tylenchina</taxon>
        <taxon>Panagrolaimomorpha</taxon>
        <taxon>Strongyloidoidea</taxon>
        <taxon>Steinernematidae</taxon>
        <taxon>Steinernema</taxon>
    </lineage>
</organism>
<name>A0AA39GYA1_9BILA</name>
<evidence type="ECO:0008006" key="8">
    <source>
        <dbReference type="Google" id="ProtNLM"/>
    </source>
</evidence>
<evidence type="ECO:0000256" key="3">
    <source>
        <dbReference type="ARBA" id="ARBA00022989"/>
    </source>
</evidence>
<evidence type="ECO:0000256" key="1">
    <source>
        <dbReference type="ARBA" id="ARBA00004141"/>
    </source>
</evidence>
<keyword evidence="7" id="KW-1185">Reference proteome</keyword>
<evidence type="ECO:0000256" key="2">
    <source>
        <dbReference type="ARBA" id="ARBA00022692"/>
    </source>
</evidence>
<dbReference type="InterPro" id="IPR002293">
    <property type="entry name" value="AA/rel_permease1"/>
</dbReference>
<feature type="transmembrane region" description="Helical" evidence="5">
    <location>
        <begin position="188"/>
        <end position="209"/>
    </location>
</feature>
<dbReference type="Proteomes" id="UP001175271">
    <property type="component" value="Unassembled WGS sequence"/>
</dbReference>
<comment type="caution">
    <text evidence="6">The sequence shown here is derived from an EMBL/GenBank/DDBJ whole genome shotgun (WGS) entry which is preliminary data.</text>
</comment>
<feature type="transmembrane region" description="Helical" evidence="5">
    <location>
        <begin position="309"/>
        <end position="335"/>
    </location>
</feature>
<keyword evidence="3 5" id="KW-1133">Transmembrane helix</keyword>
<accession>A0AA39GYA1</accession>
<keyword evidence="2 5" id="KW-0812">Transmembrane</keyword>
<feature type="transmembrane region" description="Helical" evidence="5">
    <location>
        <begin position="163"/>
        <end position="183"/>
    </location>
</feature>
<evidence type="ECO:0000313" key="7">
    <source>
        <dbReference type="Proteomes" id="UP001175271"/>
    </source>
</evidence>
<dbReference type="AlphaFoldDB" id="A0AA39GYA1"/>
<feature type="transmembrane region" description="Helical" evidence="5">
    <location>
        <begin position="601"/>
        <end position="623"/>
    </location>
</feature>
<comment type="subcellular location">
    <subcellularLocation>
        <location evidence="1">Membrane</location>
        <topology evidence="1">Multi-pass membrane protein</topology>
    </subcellularLocation>
</comment>
<feature type="transmembrane region" description="Helical" evidence="5">
    <location>
        <begin position="635"/>
        <end position="653"/>
    </location>
</feature>
<sequence length="717" mass="79575">MPMSRLWRTKAANDEFLFHSEWTRKIGPLNMIGVAGVISIPLGVFYIIPYAIAHFSGPSTVLAIIAAFVVAVIASLQQVELSCAAPKNCVLYQMSYLRLGELPAFLVGWMTLFDGVALISTIHKVFSNYVNLLFRGVVDRHLRFPVDHLGLLPLAAIEEKYDALAAIGILCSMLILTCSLRVVSVLSVILLTVSSLIIFSCIVVCVFYADPENWVQQGFFKNGLDGLVDGTSTVLVAFAGIEALSHLVEETHKPLSRVPVLLPLIVTIISMFLFISTTIFTLAVDFSKLPTDFLLPEIFNNVRIPSARYVLSVGSVCGLAGTSLGIILPISRLLCSMASDRLVPLLFLSKLSRKGIPCRSVLVICALSCAFVFLNADFLMPLIRFNASFRLLISTFLVFVQRFHPTAIGLEKQTSKYRSFGKRLRVSWDDGLSTTNSFTNGEVSFSSSTNLYNMLCKMESDRFEHSLQKSSEINESSALMFGQKLPADEGTAKRVLTFQNSRIVVRHFPIDPKANPPHIHNCIGSPCSEDDGDPDRFHLYQRDEPELAYFAEYDSNTPSGSDSSDKPTTYRNVVRLFWMFTAFSVTFGLCTRERIIKNQLASIVISAVLLTVILVIVFTFLRFKPNRHLSRPTPVFPFLSFLALFVVCSSLSSLHVIDYAKVSTVVMTGLLVYFSYGFRQQKPAGLTIYNAANAKPEDDDIAESAAIMEYKPDSFLE</sequence>
<dbReference type="GO" id="GO:0015171">
    <property type="term" value="F:amino acid transmembrane transporter activity"/>
    <property type="evidence" value="ECO:0007669"/>
    <property type="project" value="TreeGrafter"/>
</dbReference>
<dbReference type="Gene3D" id="1.20.1740.10">
    <property type="entry name" value="Amino acid/polyamine transporter I"/>
    <property type="match status" value="1"/>
</dbReference>
<feature type="transmembrane region" description="Helical" evidence="5">
    <location>
        <begin position="60"/>
        <end position="81"/>
    </location>
</feature>
<dbReference type="Pfam" id="PF13520">
    <property type="entry name" value="AA_permease_2"/>
    <property type="match status" value="1"/>
</dbReference>
<dbReference type="GO" id="GO:0005886">
    <property type="term" value="C:plasma membrane"/>
    <property type="evidence" value="ECO:0007669"/>
    <property type="project" value="TreeGrafter"/>
</dbReference>
<feature type="transmembrane region" description="Helical" evidence="5">
    <location>
        <begin position="573"/>
        <end position="589"/>
    </location>
</feature>
<feature type="transmembrane region" description="Helical" evidence="5">
    <location>
        <begin position="260"/>
        <end position="284"/>
    </location>
</feature>
<gene>
    <name evidence="6" type="ORF">QR680_001018</name>
</gene>
<dbReference type="PANTHER" id="PTHR43243">
    <property type="entry name" value="INNER MEMBRANE TRANSPORTER YGJI-RELATED"/>
    <property type="match status" value="1"/>
</dbReference>
<feature type="transmembrane region" description="Helical" evidence="5">
    <location>
        <begin position="229"/>
        <end position="248"/>
    </location>
</feature>
<evidence type="ECO:0000256" key="5">
    <source>
        <dbReference type="SAM" id="Phobius"/>
    </source>
</evidence>